<dbReference type="SMART" id="SM00046">
    <property type="entry name" value="DAGKc"/>
    <property type="match status" value="1"/>
</dbReference>
<dbReference type="SUPFAM" id="SSF111331">
    <property type="entry name" value="NAD kinase/diacylglycerol kinase-like"/>
    <property type="match status" value="1"/>
</dbReference>
<comment type="caution">
    <text evidence="6">The sequence shown here is derived from an EMBL/GenBank/DDBJ whole genome shotgun (WGS) entry which is preliminary data.</text>
</comment>
<dbReference type="PROSITE" id="PS50146">
    <property type="entry name" value="DAGK"/>
    <property type="match status" value="1"/>
</dbReference>
<dbReference type="Pfam" id="PF19279">
    <property type="entry name" value="YegS_C"/>
    <property type="match status" value="1"/>
</dbReference>
<evidence type="ECO:0000256" key="4">
    <source>
        <dbReference type="ARBA" id="ARBA00022840"/>
    </source>
</evidence>
<dbReference type="RefSeq" id="XP_049179803.1">
    <property type="nucleotide sequence ID" value="XM_049324393.1"/>
</dbReference>
<dbReference type="Proteomes" id="UP001202479">
    <property type="component" value="Unassembled WGS sequence"/>
</dbReference>
<dbReference type="GO" id="GO:0005737">
    <property type="term" value="C:cytoplasm"/>
    <property type="evidence" value="ECO:0007669"/>
    <property type="project" value="TreeGrafter"/>
</dbReference>
<dbReference type="Gene3D" id="3.40.50.10330">
    <property type="entry name" value="Probable inorganic polyphosphate/atp-NAD kinase, domain 1"/>
    <property type="match status" value="1"/>
</dbReference>
<proteinExistence type="predicted"/>
<dbReference type="InterPro" id="IPR017438">
    <property type="entry name" value="ATP-NAD_kinase_N"/>
</dbReference>
<dbReference type="InterPro" id="IPR016064">
    <property type="entry name" value="NAD/diacylglycerol_kinase_sf"/>
</dbReference>
<dbReference type="GO" id="GO:0001727">
    <property type="term" value="F:lipid kinase activity"/>
    <property type="evidence" value="ECO:0007669"/>
    <property type="project" value="TreeGrafter"/>
</dbReference>
<dbReference type="InterPro" id="IPR001206">
    <property type="entry name" value="Diacylglycerol_kinase_cat_dom"/>
</dbReference>
<organism evidence="6 7">
    <name type="scientific">Candida oxycetoniae</name>
    <dbReference type="NCBI Taxonomy" id="497107"/>
    <lineage>
        <taxon>Eukaryota</taxon>
        <taxon>Fungi</taxon>
        <taxon>Dikarya</taxon>
        <taxon>Ascomycota</taxon>
        <taxon>Saccharomycotina</taxon>
        <taxon>Pichiomycetes</taxon>
        <taxon>Debaryomycetaceae</taxon>
        <taxon>Candida/Lodderomyces clade</taxon>
        <taxon>Candida</taxon>
    </lineage>
</organism>
<keyword evidence="7" id="KW-1185">Reference proteome</keyword>
<evidence type="ECO:0000259" key="5">
    <source>
        <dbReference type="PROSITE" id="PS50146"/>
    </source>
</evidence>
<dbReference type="Pfam" id="PF00781">
    <property type="entry name" value="DAGK_cat"/>
    <property type="match status" value="1"/>
</dbReference>
<dbReference type="GO" id="GO:0005524">
    <property type="term" value="F:ATP binding"/>
    <property type="evidence" value="ECO:0007669"/>
    <property type="project" value="UniProtKB-KW"/>
</dbReference>
<dbReference type="GO" id="GO:0016020">
    <property type="term" value="C:membrane"/>
    <property type="evidence" value="ECO:0007669"/>
    <property type="project" value="TreeGrafter"/>
</dbReference>
<keyword evidence="4" id="KW-0067">ATP-binding</keyword>
<evidence type="ECO:0000313" key="7">
    <source>
        <dbReference type="Proteomes" id="UP001202479"/>
    </source>
</evidence>
<keyword evidence="2" id="KW-0547">Nucleotide-binding</keyword>
<dbReference type="PANTHER" id="PTHR12358:SF31">
    <property type="entry name" value="ACYLGLYCEROL KINASE, MITOCHONDRIAL"/>
    <property type="match status" value="1"/>
</dbReference>
<keyword evidence="3" id="KW-0418">Kinase</keyword>
<keyword evidence="1" id="KW-0808">Transferase</keyword>
<dbReference type="InterPro" id="IPR045540">
    <property type="entry name" value="YegS/DAGK_C"/>
</dbReference>
<dbReference type="InterPro" id="IPR050187">
    <property type="entry name" value="Lipid_Phosphate_FormReg"/>
</dbReference>
<protein>
    <submittedName>
        <fullName evidence="6">LCB4</fullName>
    </submittedName>
</protein>
<dbReference type="GeneID" id="73380711"/>
<dbReference type="Gene3D" id="2.60.200.40">
    <property type="match status" value="1"/>
</dbReference>
<sequence>MSSEQLLYQLTDVVPITLTSQGIVIRSQLQDPDSSISSSFTHRSRDTATYYEHDSNNCNNSLFSDNLAACFACLETKEEGPKVPRFISYKNILYVEPRTLEWDSNELKLTYVVPNHQNYQLSATKVSINTLNIQVQNCNPDLQQQQQSAKERVTSIIRYILNKSYRHRVMQQPSILVLINPHGGQGKAVKIYNEHIKPILQAAHCKITYQNTEYSGHAYEIARDLDIDQYDIIVCCSGDGIPHEVINGFYQRPDSGVEAFNNVIITQLPCGSGNALTLSTLGGSNHPEVATWLMLKSEPCKMDLMAVTQGTGENMSTKLSFLSQCYGIIADSDIGTEHLRWLGPVRFEIGVLQKVISGATYPCDLYVNYYTYDKYEIKQHVSQYVSSLERRGITSGSDSSNSNGGGNNNDDLLYQVTLKDLKINSPNLDQPVPSTWEMLPSKITENLNILYVGKMPYVSKNAQFFPAALPNDGYMDMIITDSHRTSMVNLSSILLNVESGTHINDDKVVHAKVNAYRLVPRMSAKNHYISIDGESFPFEKFQVEVLPKIMTGLLLNGKFTESALTK</sequence>
<accession>A0AAI9SVW9</accession>
<evidence type="ECO:0000256" key="1">
    <source>
        <dbReference type="ARBA" id="ARBA00022679"/>
    </source>
</evidence>
<evidence type="ECO:0000256" key="3">
    <source>
        <dbReference type="ARBA" id="ARBA00022777"/>
    </source>
</evidence>
<gene>
    <name evidence="6" type="ORF">KGF56_003094</name>
</gene>
<reference evidence="6" key="1">
    <citation type="journal article" date="2022" name="DNA Res.">
        <title>Genome analysis of five recently described species of the CUG-Ser clade uncovers Candida theae as a new hybrid lineage with pathogenic potential in the Candida parapsilosis species complex.</title>
        <authorList>
            <person name="Mixao V."/>
            <person name="Del Olmo V."/>
            <person name="Hegedusova E."/>
            <person name="Saus E."/>
            <person name="Pryszcz L."/>
            <person name="Cillingova A."/>
            <person name="Nosek J."/>
            <person name="Gabaldon T."/>
        </authorList>
    </citation>
    <scope>NUCLEOTIDE SEQUENCE</scope>
    <source>
        <strain evidence="6">CBS 10844</strain>
    </source>
</reference>
<dbReference type="PANTHER" id="PTHR12358">
    <property type="entry name" value="SPHINGOSINE KINASE"/>
    <property type="match status" value="1"/>
</dbReference>
<evidence type="ECO:0000313" key="6">
    <source>
        <dbReference type="EMBL" id="KAI3404058.2"/>
    </source>
</evidence>
<name>A0AAI9SVW9_9ASCO</name>
<evidence type="ECO:0000256" key="2">
    <source>
        <dbReference type="ARBA" id="ARBA00022741"/>
    </source>
</evidence>
<dbReference type="GO" id="GO:0046512">
    <property type="term" value="P:sphingosine biosynthetic process"/>
    <property type="evidence" value="ECO:0007669"/>
    <property type="project" value="TreeGrafter"/>
</dbReference>
<dbReference type="EMBL" id="JAHUZD010000108">
    <property type="protein sequence ID" value="KAI3404058.2"/>
    <property type="molecule type" value="Genomic_DNA"/>
</dbReference>
<dbReference type="AlphaFoldDB" id="A0AAI9SVW9"/>
<feature type="domain" description="DAGKc" evidence="5">
    <location>
        <begin position="170"/>
        <end position="311"/>
    </location>
</feature>